<protein>
    <submittedName>
        <fullName evidence="1">Uncharacterized protein</fullName>
    </submittedName>
</protein>
<proteinExistence type="predicted"/>
<feature type="non-terminal residue" evidence="1">
    <location>
        <position position="1"/>
    </location>
</feature>
<evidence type="ECO:0000313" key="1">
    <source>
        <dbReference type="EMBL" id="OJJ31006.1"/>
    </source>
</evidence>
<accession>A0A1L9R7V8</accession>
<dbReference type="RefSeq" id="XP_040684683.1">
    <property type="nucleotide sequence ID" value="XM_040828842.1"/>
</dbReference>
<gene>
    <name evidence="1" type="ORF">ASPWEDRAFT_118736</name>
</gene>
<reference evidence="2" key="1">
    <citation type="journal article" date="2017" name="Genome Biol.">
        <title>Comparative genomics reveals high biological diversity and specific adaptations in the industrially and medically important fungal genus Aspergillus.</title>
        <authorList>
            <person name="de Vries R.P."/>
            <person name="Riley R."/>
            <person name="Wiebenga A."/>
            <person name="Aguilar-Osorio G."/>
            <person name="Amillis S."/>
            <person name="Uchima C.A."/>
            <person name="Anderluh G."/>
            <person name="Asadollahi M."/>
            <person name="Askin M."/>
            <person name="Barry K."/>
            <person name="Battaglia E."/>
            <person name="Bayram O."/>
            <person name="Benocci T."/>
            <person name="Braus-Stromeyer S.A."/>
            <person name="Caldana C."/>
            <person name="Canovas D."/>
            <person name="Cerqueira G.C."/>
            <person name="Chen F."/>
            <person name="Chen W."/>
            <person name="Choi C."/>
            <person name="Clum A."/>
            <person name="Dos Santos R.A."/>
            <person name="Damasio A.R."/>
            <person name="Diallinas G."/>
            <person name="Emri T."/>
            <person name="Fekete E."/>
            <person name="Flipphi M."/>
            <person name="Freyberg S."/>
            <person name="Gallo A."/>
            <person name="Gournas C."/>
            <person name="Habgood R."/>
            <person name="Hainaut M."/>
            <person name="Harispe M.L."/>
            <person name="Henrissat B."/>
            <person name="Hilden K.S."/>
            <person name="Hope R."/>
            <person name="Hossain A."/>
            <person name="Karabika E."/>
            <person name="Karaffa L."/>
            <person name="Karanyi Z."/>
            <person name="Krasevec N."/>
            <person name="Kuo A."/>
            <person name="Kusch H."/>
            <person name="LaButti K."/>
            <person name="Lagendijk E.L."/>
            <person name="Lapidus A."/>
            <person name="Levasseur A."/>
            <person name="Lindquist E."/>
            <person name="Lipzen A."/>
            <person name="Logrieco A.F."/>
            <person name="MacCabe A."/>
            <person name="Maekelae M.R."/>
            <person name="Malavazi I."/>
            <person name="Melin P."/>
            <person name="Meyer V."/>
            <person name="Mielnichuk N."/>
            <person name="Miskei M."/>
            <person name="Molnar A.P."/>
            <person name="Mule G."/>
            <person name="Ngan C.Y."/>
            <person name="Orejas M."/>
            <person name="Orosz E."/>
            <person name="Ouedraogo J.P."/>
            <person name="Overkamp K.M."/>
            <person name="Park H.-S."/>
            <person name="Perrone G."/>
            <person name="Piumi F."/>
            <person name="Punt P.J."/>
            <person name="Ram A.F."/>
            <person name="Ramon A."/>
            <person name="Rauscher S."/>
            <person name="Record E."/>
            <person name="Riano-Pachon D.M."/>
            <person name="Robert V."/>
            <person name="Roehrig J."/>
            <person name="Ruller R."/>
            <person name="Salamov A."/>
            <person name="Salih N.S."/>
            <person name="Samson R.A."/>
            <person name="Sandor E."/>
            <person name="Sanguinetti M."/>
            <person name="Schuetze T."/>
            <person name="Sepcic K."/>
            <person name="Shelest E."/>
            <person name="Sherlock G."/>
            <person name="Sophianopoulou V."/>
            <person name="Squina F.M."/>
            <person name="Sun H."/>
            <person name="Susca A."/>
            <person name="Todd R.B."/>
            <person name="Tsang A."/>
            <person name="Unkles S.E."/>
            <person name="van de Wiele N."/>
            <person name="van Rossen-Uffink D."/>
            <person name="Oliveira J.V."/>
            <person name="Vesth T.C."/>
            <person name="Visser J."/>
            <person name="Yu J.-H."/>
            <person name="Zhou M."/>
            <person name="Andersen M.R."/>
            <person name="Archer D.B."/>
            <person name="Baker S.E."/>
            <person name="Benoit I."/>
            <person name="Brakhage A.A."/>
            <person name="Braus G.H."/>
            <person name="Fischer R."/>
            <person name="Frisvad J.C."/>
            <person name="Goldman G.H."/>
            <person name="Houbraken J."/>
            <person name="Oakley B."/>
            <person name="Pocsi I."/>
            <person name="Scazzocchio C."/>
            <person name="Seiboth B."/>
            <person name="vanKuyk P.A."/>
            <person name="Wortman J."/>
            <person name="Dyer P.S."/>
            <person name="Grigoriev I.V."/>
        </authorList>
    </citation>
    <scope>NUCLEOTIDE SEQUENCE [LARGE SCALE GENOMIC DNA]</scope>
    <source>
        <strain evidence="2">DTO 134E9</strain>
    </source>
</reference>
<keyword evidence="2" id="KW-1185">Reference proteome</keyword>
<name>A0A1L9R7V8_ASPWE</name>
<dbReference type="AlphaFoldDB" id="A0A1L9R7V8"/>
<organism evidence="1 2">
    <name type="scientific">Aspergillus wentii DTO 134E9</name>
    <dbReference type="NCBI Taxonomy" id="1073089"/>
    <lineage>
        <taxon>Eukaryota</taxon>
        <taxon>Fungi</taxon>
        <taxon>Dikarya</taxon>
        <taxon>Ascomycota</taxon>
        <taxon>Pezizomycotina</taxon>
        <taxon>Eurotiomycetes</taxon>
        <taxon>Eurotiomycetidae</taxon>
        <taxon>Eurotiales</taxon>
        <taxon>Aspergillaceae</taxon>
        <taxon>Aspergillus</taxon>
        <taxon>Aspergillus subgen. Cremei</taxon>
    </lineage>
</organism>
<dbReference type="VEuPathDB" id="FungiDB:ASPWEDRAFT_118736"/>
<sequence>QSYKGLNTLVTTLPAPTVAPFPIVTPGIIITLPPNQQSSPICISFPVSGPWVPLRRAGSKGCVPLNRLTLGPNSVLAPMVT</sequence>
<dbReference type="EMBL" id="KV878216">
    <property type="protein sequence ID" value="OJJ31006.1"/>
    <property type="molecule type" value="Genomic_DNA"/>
</dbReference>
<evidence type="ECO:0000313" key="2">
    <source>
        <dbReference type="Proteomes" id="UP000184383"/>
    </source>
</evidence>
<dbReference type="Proteomes" id="UP000184383">
    <property type="component" value="Unassembled WGS sequence"/>
</dbReference>
<dbReference type="OrthoDB" id="5351653at2759"/>
<dbReference type="GeneID" id="63744690"/>